<dbReference type="OrthoDB" id="10647245at2759"/>
<sequence>MRARVTPPSVVFDETDGDDDDAPMEPLGHPGRSLSLSRDIAADDVHLVASIGRVASLPSAIVRAGDAPNLKRAPSAILNPLDEIGPTAVALARAAGMLSGVLEEWIGGIEQDSDGDGKEEAQSASRVPRVVITLADYFASLDVAPVCDCTVEFENVRGVESAWEGIDVAAGGVGTTKVGGKLLTAPPLLPHGVSMFADNEDRDAVAILRERQADEFAFDENPARWAGFLECSDDESEREPLGIRSAGRSESTPDMKISHVEQSENLELELSQLTLVSTSLSVPRKLGLVWRENAKDESEEDDDDEVFHTAPNSPTKAPHRSRSPPIFFLNSE</sequence>
<evidence type="ECO:0000313" key="2">
    <source>
        <dbReference type="EMBL" id="KXS21667.1"/>
    </source>
</evidence>
<proteinExistence type="predicted"/>
<evidence type="ECO:0000313" key="3">
    <source>
        <dbReference type="Proteomes" id="UP000070544"/>
    </source>
</evidence>
<organism evidence="2 3">
    <name type="scientific">Gonapodya prolifera (strain JEL478)</name>
    <name type="common">Monoblepharis prolifera</name>
    <dbReference type="NCBI Taxonomy" id="1344416"/>
    <lineage>
        <taxon>Eukaryota</taxon>
        <taxon>Fungi</taxon>
        <taxon>Fungi incertae sedis</taxon>
        <taxon>Chytridiomycota</taxon>
        <taxon>Chytridiomycota incertae sedis</taxon>
        <taxon>Monoblepharidomycetes</taxon>
        <taxon>Monoblepharidales</taxon>
        <taxon>Gonapodyaceae</taxon>
        <taxon>Gonapodya</taxon>
    </lineage>
</organism>
<feature type="region of interest" description="Disordered" evidence="1">
    <location>
        <begin position="293"/>
        <end position="332"/>
    </location>
</feature>
<accession>A0A139AY85</accession>
<feature type="region of interest" description="Disordered" evidence="1">
    <location>
        <begin position="1"/>
        <end position="32"/>
    </location>
</feature>
<dbReference type="Proteomes" id="UP000070544">
    <property type="component" value="Unassembled WGS sequence"/>
</dbReference>
<name>A0A139AY85_GONPJ</name>
<evidence type="ECO:0000256" key="1">
    <source>
        <dbReference type="SAM" id="MobiDB-lite"/>
    </source>
</evidence>
<protein>
    <submittedName>
        <fullName evidence="2">Uncharacterized protein</fullName>
    </submittedName>
</protein>
<reference evidence="2 3" key="1">
    <citation type="journal article" date="2015" name="Genome Biol. Evol.">
        <title>Phylogenomic analyses indicate that early fungi evolved digesting cell walls of algal ancestors of land plants.</title>
        <authorList>
            <person name="Chang Y."/>
            <person name="Wang S."/>
            <person name="Sekimoto S."/>
            <person name="Aerts A.L."/>
            <person name="Choi C."/>
            <person name="Clum A."/>
            <person name="LaButti K.M."/>
            <person name="Lindquist E.A."/>
            <person name="Yee Ngan C."/>
            <person name="Ohm R.A."/>
            <person name="Salamov A.A."/>
            <person name="Grigoriev I.V."/>
            <person name="Spatafora J.W."/>
            <person name="Berbee M.L."/>
        </authorList>
    </citation>
    <scope>NUCLEOTIDE SEQUENCE [LARGE SCALE GENOMIC DNA]</scope>
    <source>
        <strain evidence="2 3">JEL478</strain>
    </source>
</reference>
<feature type="compositionally biased region" description="Acidic residues" evidence="1">
    <location>
        <begin position="13"/>
        <end position="23"/>
    </location>
</feature>
<gene>
    <name evidence="2" type="ORF">M427DRAFT_130412</name>
</gene>
<keyword evidence="3" id="KW-1185">Reference proteome</keyword>
<dbReference type="AlphaFoldDB" id="A0A139AY85"/>
<dbReference type="EMBL" id="KQ965732">
    <property type="protein sequence ID" value="KXS21667.1"/>
    <property type="molecule type" value="Genomic_DNA"/>
</dbReference>